<feature type="non-terminal residue" evidence="2">
    <location>
        <position position="1"/>
    </location>
</feature>
<name>A0A9X4SF01_9LACT</name>
<dbReference type="Proteomes" id="UP001153199">
    <property type="component" value="Unassembled WGS sequence"/>
</dbReference>
<gene>
    <name evidence="2" type="ORF">NF717_12590</name>
</gene>
<dbReference type="AlphaFoldDB" id="A0A9X4SF01"/>
<dbReference type="PANTHER" id="PTHR42908:SF8">
    <property type="entry name" value="TR-TYPE G DOMAIN-CONTAINING PROTEIN"/>
    <property type="match status" value="1"/>
</dbReference>
<dbReference type="GO" id="GO:0005525">
    <property type="term" value="F:GTP binding"/>
    <property type="evidence" value="ECO:0007669"/>
    <property type="project" value="InterPro"/>
</dbReference>
<reference evidence="2" key="1">
    <citation type="submission" date="2022-06" db="EMBL/GenBank/DDBJ databases">
        <title>Lactococcus from bovine mastitis in China.</title>
        <authorList>
            <person name="Lin Y."/>
            <person name="Han B."/>
        </authorList>
    </citation>
    <scope>NUCLEOTIDE SEQUENCE</scope>
    <source>
        <strain evidence="2">Ningxia-I-26</strain>
    </source>
</reference>
<organism evidence="2 3">
    <name type="scientific">Lactococcus formosensis</name>
    <dbReference type="NCBI Taxonomy" id="1281486"/>
    <lineage>
        <taxon>Bacteria</taxon>
        <taxon>Bacillati</taxon>
        <taxon>Bacillota</taxon>
        <taxon>Bacilli</taxon>
        <taxon>Lactobacillales</taxon>
        <taxon>Streptococcaceae</taxon>
        <taxon>Lactococcus</taxon>
    </lineage>
</organism>
<evidence type="ECO:0000313" key="2">
    <source>
        <dbReference type="EMBL" id="MDG6146473.1"/>
    </source>
</evidence>
<comment type="caution">
    <text evidence="2">The sequence shown here is derived from an EMBL/GenBank/DDBJ whole genome shotgun (WGS) entry which is preliminary data.</text>
</comment>
<keyword evidence="3" id="KW-1185">Reference proteome</keyword>
<feature type="non-terminal residue" evidence="2">
    <location>
        <position position="72"/>
    </location>
</feature>
<evidence type="ECO:0000313" key="3">
    <source>
        <dbReference type="Proteomes" id="UP001153199"/>
    </source>
</evidence>
<dbReference type="GO" id="GO:0003924">
    <property type="term" value="F:GTPase activity"/>
    <property type="evidence" value="ECO:0007669"/>
    <property type="project" value="TreeGrafter"/>
</dbReference>
<dbReference type="InterPro" id="IPR004161">
    <property type="entry name" value="EFTu-like_2"/>
</dbReference>
<dbReference type="PANTHER" id="PTHR42908">
    <property type="entry name" value="TRANSLATION ELONGATION FACTOR-RELATED"/>
    <property type="match status" value="1"/>
</dbReference>
<dbReference type="Pfam" id="PF03144">
    <property type="entry name" value="GTP_EFTU_D2"/>
    <property type="match status" value="1"/>
</dbReference>
<evidence type="ECO:0000259" key="1">
    <source>
        <dbReference type="Pfam" id="PF03144"/>
    </source>
</evidence>
<dbReference type="Gene3D" id="2.40.30.10">
    <property type="entry name" value="Translation factors"/>
    <property type="match status" value="1"/>
</dbReference>
<feature type="domain" description="Translation elongation factor EFTu-like" evidence="1">
    <location>
        <begin position="2"/>
        <end position="68"/>
    </location>
</feature>
<dbReference type="RefSeq" id="WP_279369253.1">
    <property type="nucleotide sequence ID" value="NZ_JAMWFV010000288.1"/>
</dbReference>
<accession>A0A9X4SF01</accession>
<dbReference type="GO" id="GO:0005829">
    <property type="term" value="C:cytosol"/>
    <property type="evidence" value="ECO:0007669"/>
    <property type="project" value="TreeGrafter"/>
</dbReference>
<sequence length="72" mass="7553">LAIGRVVRGSVKAGQELFVLGEHEKTKGNVKKLFVFEGLKRVAVEGAAAGEVVAIAGLEDATIGDTICDRED</sequence>
<dbReference type="EMBL" id="JAMWFV010000288">
    <property type="protein sequence ID" value="MDG6146473.1"/>
    <property type="molecule type" value="Genomic_DNA"/>
</dbReference>
<dbReference type="GO" id="GO:1990904">
    <property type="term" value="C:ribonucleoprotein complex"/>
    <property type="evidence" value="ECO:0007669"/>
    <property type="project" value="TreeGrafter"/>
</dbReference>
<proteinExistence type="predicted"/>
<protein>
    <submittedName>
        <fullName evidence="2">EF-Tu/IF-2/RF-3 family GTPase</fullName>
    </submittedName>
</protein>
<dbReference type="SUPFAM" id="SSF50447">
    <property type="entry name" value="Translation proteins"/>
    <property type="match status" value="1"/>
</dbReference>
<dbReference type="InterPro" id="IPR009000">
    <property type="entry name" value="Transl_B-barrel_sf"/>
</dbReference>